<dbReference type="GO" id="GO:0004134">
    <property type="term" value="F:4-alpha-glucanotransferase activity"/>
    <property type="evidence" value="ECO:0007669"/>
    <property type="project" value="UniProtKB-EC"/>
</dbReference>
<organism evidence="13 14">
    <name type="scientific">Imperialibacter roseus</name>
    <dbReference type="NCBI Taxonomy" id="1324217"/>
    <lineage>
        <taxon>Bacteria</taxon>
        <taxon>Pseudomonadati</taxon>
        <taxon>Bacteroidota</taxon>
        <taxon>Cytophagia</taxon>
        <taxon>Cytophagales</taxon>
        <taxon>Flammeovirgaceae</taxon>
        <taxon>Imperialibacter</taxon>
    </lineage>
</organism>
<gene>
    <name evidence="13" type="ORF">RT717_13130</name>
</gene>
<evidence type="ECO:0000256" key="3">
    <source>
        <dbReference type="ARBA" id="ARBA00005684"/>
    </source>
</evidence>
<name>A0ABZ0IX04_9BACT</name>
<dbReference type="RefSeq" id="WP_317492198.1">
    <property type="nucleotide sequence ID" value="NZ_CP136051.1"/>
</dbReference>
<evidence type="ECO:0000256" key="1">
    <source>
        <dbReference type="ARBA" id="ARBA00000439"/>
    </source>
</evidence>
<dbReference type="Gene3D" id="2.60.40.10">
    <property type="entry name" value="Immunoglobulins"/>
    <property type="match status" value="2"/>
</dbReference>
<evidence type="ECO:0000313" key="14">
    <source>
        <dbReference type="Proteomes" id="UP001302349"/>
    </source>
</evidence>
<feature type="domain" description="CBM20" evidence="12">
    <location>
        <begin position="130"/>
        <end position="247"/>
    </location>
</feature>
<dbReference type="InterPro" id="IPR017853">
    <property type="entry name" value="GH"/>
</dbReference>
<protein>
    <recommendedName>
        <fullName evidence="5">4-alpha-glucanotransferase</fullName>
        <ecNumber evidence="4">2.4.1.25</ecNumber>
    </recommendedName>
    <alternativeName>
        <fullName evidence="10">Amylomaltase</fullName>
    </alternativeName>
    <alternativeName>
        <fullName evidence="11">Disproportionating enzyme</fullName>
    </alternativeName>
</protein>
<dbReference type="Gene3D" id="3.20.20.80">
    <property type="entry name" value="Glycosidases"/>
    <property type="match status" value="2"/>
</dbReference>
<keyword evidence="9" id="KW-0119">Carbohydrate metabolism</keyword>
<dbReference type="EMBL" id="CP136051">
    <property type="protein sequence ID" value="WOK09583.1"/>
    <property type="molecule type" value="Genomic_DNA"/>
</dbReference>
<dbReference type="InterPro" id="IPR003385">
    <property type="entry name" value="Glyco_hydro_77"/>
</dbReference>
<dbReference type="SMART" id="SM01065">
    <property type="entry name" value="CBM_2"/>
    <property type="match status" value="2"/>
</dbReference>
<evidence type="ECO:0000256" key="9">
    <source>
        <dbReference type="ARBA" id="ARBA00023277"/>
    </source>
</evidence>
<comment type="catalytic activity">
    <reaction evidence="1">
        <text>Transfers a segment of a (1-&gt;4)-alpha-D-glucan to a new position in an acceptor, which may be glucose or a (1-&gt;4)-alpha-D-glucan.</text>
        <dbReference type="EC" id="2.4.1.25"/>
    </reaction>
</comment>
<evidence type="ECO:0000256" key="5">
    <source>
        <dbReference type="ARBA" id="ARBA00020295"/>
    </source>
</evidence>
<feature type="domain" description="CBM20" evidence="12">
    <location>
        <begin position="1"/>
        <end position="102"/>
    </location>
</feature>
<dbReference type="Proteomes" id="UP001302349">
    <property type="component" value="Chromosome"/>
</dbReference>
<comment type="subcellular location">
    <subcellularLocation>
        <location evidence="2">Cytoplasm</location>
    </subcellularLocation>
</comment>
<keyword evidence="14" id="KW-1185">Reference proteome</keyword>
<keyword evidence="6" id="KW-0963">Cytoplasm</keyword>
<sequence>MIKVRFNIDYRTVWGQRLFICGSAKSLGSWNEAKAVPLLPTGGDQWSIAVEMDQAEGKSFDYKYYLLDERFGTTEWEFGDKRRQNIDESLYETVEVRDYWRPTTDDQNLLNTSPFMQAFFKQKGKPKKNVVGGPGLSYRLQLRLPRVAEDYQVGLIGSHKALGEWEEEKVVLMGNAEFPVWELDVNFALEELPVEYKYVLYNTKTKRVEEWEGGENRYLPRSASAQEGGLTIQADEHFRFQSGNWRGAGVAIPVFSLRSESGTGVGEFEDIKKLVDWSLKTGNKLIQVLPVNDTIASHTWVDSYPYAGISVFALHPIYANLQSMGALSDRKRQKEFDKKRIALNRLDHVDHEQVMNTKAEYFKLAYAEHKEVVLKSKEFKTFFAQNGHWLLPYAVFSCLRDRFGTPDFSQWPQYSVYSEKEIAKFADPKQKHYDDVAIHYFIQFHLDKQLKEATAYARQKGVVLKGDIPIGIFRNSVDAWIAPRLYNMDCQAGAPPDDFSVTGQNWGFPTYNWEEMAKDDYAWWKERLKKMADYFDVFRIDHILGFFRIWEIPMHAVEGLFGHFNPCLPFGVDELGNWGLQFNKERYCEPFIRAYMLSEIFGAHSDKVKETYLDEFEEGKYRFKEKYTTQRKLSTHIEEIMQSGNADSEHLIWLRSQLFRLHAEVLFLPTDDASLFNPRIGFHSTYSYRDLDDRSKEVMNRLYVHYFYKRHNDFWKHRAMEKLPALKAATNMLICGEDLGMVPESVPGVMAEMQILSLAVQRMPNNPDWEFWPPSQTPYLSVTTTSSHDTSTLRGWWEEDRQEVQRFFNSILRQTGEAPVHCEPWIASEIIRQHMEAPAMWAIFPIQDLLAMDERLRRSSPSEERINVPANPQHYWKYRLHLTLEELLKEDGFSTYLRKLADESGRIRSY</sequence>
<evidence type="ECO:0000256" key="2">
    <source>
        <dbReference type="ARBA" id="ARBA00004496"/>
    </source>
</evidence>
<keyword evidence="8 13" id="KW-0808">Transferase</keyword>
<accession>A0ABZ0IX04</accession>
<dbReference type="Pfam" id="PF02446">
    <property type="entry name" value="Glyco_hydro_77"/>
    <property type="match status" value="1"/>
</dbReference>
<dbReference type="InterPro" id="IPR013784">
    <property type="entry name" value="Carb-bd-like_fold"/>
</dbReference>
<evidence type="ECO:0000313" key="13">
    <source>
        <dbReference type="EMBL" id="WOK09583.1"/>
    </source>
</evidence>
<evidence type="ECO:0000256" key="6">
    <source>
        <dbReference type="ARBA" id="ARBA00022490"/>
    </source>
</evidence>
<keyword evidence="7 13" id="KW-0328">Glycosyltransferase</keyword>
<proteinExistence type="inferred from homology"/>
<reference evidence="13 14" key="1">
    <citation type="journal article" date="2023" name="Microbiol. Resour. Announc.">
        <title>Complete Genome Sequence of Imperialibacter roseus strain P4T.</title>
        <authorList>
            <person name="Tizabi D.R."/>
            <person name="Bachvaroff T."/>
            <person name="Hill R.T."/>
        </authorList>
    </citation>
    <scope>NUCLEOTIDE SEQUENCE [LARGE SCALE GENOMIC DNA]</scope>
    <source>
        <strain evidence="13 14">P4T</strain>
    </source>
</reference>
<dbReference type="CDD" id="cd05467">
    <property type="entry name" value="CBM20"/>
    <property type="match status" value="1"/>
</dbReference>
<evidence type="ECO:0000256" key="11">
    <source>
        <dbReference type="ARBA" id="ARBA00031501"/>
    </source>
</evidence>
<dbReference type="PANTHER" id="PTHR32518">
    <property type="match status" value="1"/>
</dbReference>
<evidence type="ECO:0000256" key="8">
    <source>
        <dbReference type="ARBA" id="ARBA00022679"/>
    </source>
</evidence>
<evidence type="ECO:0000256" key="7">
    <source>
        <dbReference type="ARBA" id="ARBA00022676"/>
    </source>
</evidence>
<dbReference type="InterPro" id="IPR013783">
    <property type="entry name" value="Ig-like_fold"/>
</dbReference>
<dbReference type="PROSITE" id="PS51166">
    <property type="entry name" value="CBM20"/>
    <property type="match status" value="2"/>
</dbReference>
<dbReference type="EC" id="2.4.1.25" evidence="4"/>
<dbReference type="Pfam" id="PF00686">
    <property type="entry name" value="CBM_20"/>
    <property type="match status" value="2"/>
</dbReference>
<evidence type="ECO:0000256" key="10">
    <source>
        <dbReference type="ARBA" id="ARBA00031423"/>
    </source>
</evidence>
<evidence type="ECO:0000259" key="12">
    <source>
        <dbReference type="PROSITE" id="PS51166"/>
    </source>
</evidence>
<dbReference type="PANTHER" id="PTHR32518:SF3">
    <property type="entry name" value="4-ALPHA-GLUCANOTRANSFERASE"/>
    <property type="match status" value="1"/>
</dbReference>
<dbReference type="SUPFAM" id="SSF49452">
    <property type="entry name" value="Starch-binding domain-like"/>
    <property type="match status" value="2"/>
</dbReference>
<dbReference type="InterPro" id="IPR002044">
    <property type="entry name" value="CBM20"/>
</dbReference>
<dbReference type="SUPFAM" id="SSF51445">
    <property type="entry name" value="(Trans)glycosidases"/>
    <property type="match status" value="1"/>
</dbReference>
<evidence type="ECO:0000256" key="4">
    <source>
        <dbReference type="ARBA" id="ARBA00012560"/>
    </source>
</evidence>
<comment type="similarity">
    <text evidence="3">Belongs to the disproportionating enzyme family.</text>
</comment>